<protein>
    <recommendedName>
        <fullName evidence="6">Single-stranded DNA-binding protein</fullName>
    </recommendedName>
</protein>
<name>A0ABP8DGC7_9ACTN</name>
<dbReference type="EMBL" id="BAABAT010000020">
    <property type="protein sequence ID" value="GAA4255093.1"/>
    <property type="molecule type" value="Genomic_DNA"/>
</dbReference>
<evidence type="ECO:0000256" key="1">
    <source>
        <dbReference type="ARBA" id="ARBA00023125"/>
    </source>
</evidence>
<comment type="caution">
    <text evidence="4">The sequence shown here is derived from an EMBL/GenBank/DDBJ whole genome shotgun (WGS) entry which is preliminary data.</text>
</comment>
<dbReference type="SUPFAM" id="SSF50249">
    <property type="entry name" value="Nucleic acid-binding proteins"/>
    <property type="match status" value="1"/>
</dbReference>
<reference evidence="5" key="1">
    <citation type="journal article" date="2019" name="Int. J. Syst. Evol. Microbiol.">
        <title>The Global Catalogue of Microorganisms (GCM) 10K type strain sequencing project: providing services to taxonomists for standard genome sequencing and annotation.</title>
        <authorList>
            <consortium name="The Broad Institute Genomics Platform"/>
            <consortium name="The Broad Institute Genome Sequencing Center for Infectious Disease"/>
            <person name="Wu L."/>
            <person name="Ma J."/>
        </authorList>
    </citation>
    <scope>NUCLEOTIDE SEQUENCE [LARGE SCALE GENOMIC DNA]</scope>
    <source>
        <strain evidence="5">JCM 17441</strain>
    </source>
</reference>
<keyword evidence="5" id="KW-1185">Reference proteome</keyword>
<evidence type="ECO:0000313" key="5">
    <source>
        <dbReference type="Proteomes" id="UP001500620"/>
    </source>
</evidence>
<evidence type="ECO:0000313" key="4">
    <source>
        <dbReference type="EMBL" id="GAA4255093.1"/>
    </source>
</evidence>
<dbReference type="Pfam" id="PF00436">
    <property type="entry name" value="SSB"/>
    <property type="match status" value="1"/>
</dbReference>
<dbReference type="InterPro" id="IPR011344">
    <property type="entry name" value="ssDNA-bd"/>
</dbReference>
<organism evidence="4 5">
    <name type="scientific">Dactylosporangium darangshiense</name>
    <dbReference type="NCBI Taxonomy" id="579108"/>
    <lineage>
        <taxon>Bacteria</taxon>
        <taxon>Bacillati</taxon>
        <taxon>Actinomycetota</taxon>
        <taxon>Actinomycetes</taxon>
        <taxon>Micromonosporales</taxon>
        <taxon>Micromonosporaceae</taxon>
        <taxon>Dactylosporangium</taxon>
    </lineage>
</organism>
<dbReference type="Gene3D" id="2.40.50.140">
    <property type="entry name" value="Nucleic acid-binding proteins"/>
    <property type="match status" value="1"/>
</dbReference>
<proteinExistence type="predicted"/>
<dbReference type="PROSITE" id="PS50935">
    <property type="entry name" value="SSB"/>
    <property type="match status" value="1"/>
</dbReference>
<evidence type="ECO:0008006" key="6">
    <source>
        <dbReference type="Google" id="ProtNLM"/>
    </source>
</evidence>
<keyword evidence="1 2" id="KW-0238">DNA-binding</keyword>
<evidence type="ECO:0000256" key="3">
    <source>
        <dbReference type="SAM" id="MobiDB-lite"/>
    </source>
</evidence>
<feature type="compositionally biased region" description="Acidic residues" evidence="3">
    <location>
        <begin position="216"/>
        <end position="230"/>
    </location>
</feature>
<sequence>MFETMVTVVGNVLNAPDCRRIVDSQALVAHFKVASTSRRFDRANERWVDGDSLRVRVNCWRQLAENVARSVQVGDPVIVTGRLYSRDWETEDHVRRVSYELDAHSVGHDLSRGRAKFARVRPHTLTSAIDDELAEARIGEVPTAPADEINGLPRRRAYDEELGGFVTVIDEEDPFAAEVLASLDVDDADDPFERADEDLAAELSGLASGDTSGPGEEGDEVVVEEEEQEAEATPRGRRRPRTRVPAGV</sequence>
<dbReference type="CDD" id="cd04496">
    <property type="entry name" value="SSB_OBF"/>
    <property type="match status" value="1"/>
</dbReference>
<dbReference type="InterPro" id="IPR000424">
    <property type="entry name" value="Primosome_PriB/ssb"/>
</dbReference>
<dbReference type="InterPro" id="IPR012340">
    <property type="entry name" value="NA-bd_OB-fold"/>
</dbReference>
<feature type="region of interest" description="Disordered" evidence="3">
    <location>
        <begin position="202"/>
        <end position="248"/>
    </location>
</feature>
<dbReference type="PANTHER" id="PTHR10302">
    <property type="entry name" value="SINGLE-STRANDED DNA-BINDING PROTEIN"/>
    <property type="match status" value="1"/>
</dbReference>
<gene>
    <name evidence="4" type="ORF">GCM10022255_062430</name>
</gene>
<accession>A0ABP8DGC7</accession>
<dbReference type="PANTHER" id="PTHR10302:SF27">
    <property type="entry name" value="SINGLE-STRANDED DNA-BINDING PROTEIN"/>
    <property type="match status" value="1"/>
</dbReference>
<dbReference type="Proteomes" id="UP001500620">
    <property type="component" value="Unassembled WGS sequence"/>
</dbReference>
<evidence type="ECO:0000256" key="2">
    <source>
        <dbReference type="PROSITE-ProRule" id="PRU00252"/>
    </source>
</evidence>
<dbReference type="RefSeq" id="WP_345132084.1">
    <property type="nucleotide sequence ID" value="NZ_BAABAT010000020.1"/>
</dbReference>